<evidence type="ECO:0000256" key="7">
    <source>
        <dbReference type="SAM" id="Phobius"/>
    </source>
</evidence>
<reference evidence="9" key="1">
    <citation type="submission" date="2022-11" db="UniProtKB">
        <authorList>
            <consortium name="WormBaseParasite"/>
        </authorList>
    </citation>
    <scope>IDENTIFICATION</scope>
</reference>
<evidence type="ECO:0000313" key="9">
    <source>
        <dbReference type="WBParaSite" id="PSAMB.scaffold2505size27122.g18088.t1"/>
    </source>
</evidence>
<feature type="transmembrane region" description="Helical" evidence="7">
    <location>
        <begin position="588"/>
        <end position="609"/>
    </location>
</feature>
<sequence length="690" mass="76787">MHFPSSLASSWTSAQTMVGKFDHSEFRKKARQCFHAYISNRKLVAGTVLFFLLLLYFFPGWFGLGSSVSSSPGVAWRCLDDQLRHYYRLESTFQVHTQHYPVNPDKEKAFVPFVGNGRLGVAFGVDQQLRVSAKRSLSTTTNLHPLVTASINHAHSSSAFVTDYQKGQMKKIDCYAFDDECVSIITTVFAHRKYPHLLVQEIQIANPLAHSIEVTFGRPSNKWKEIERNVDGSVTKVMTSSVDTSDNPMAIAAVMTTVPPTISVQGKRQENIRFTAAIDYSDPIPSDQLENQRNIVADRVIKLHRNAARLTAAKVDQEHETAWRTLNDAVFGISLSLAPDALNADLINATRYAVMTNSRAPLVEDGVSDEDRKLLTSAQAQTELCYNGHSTLMLPSRLWRSLATVSDLLEVAETWILTLEKNGCMHLVRAGASGTAQAMLLSFGTLKFSHHHLEFDVDPGDLHRDYSFTGILIDGLEGPKVSVWVEVGSDNKAMLYASVERSNPNRRVFACDAGCLDAPVELKESKTQFPVKQTLPLTPILYLTSDKSHLEELKQTIHVKEVAIAPAHEHHVLALHKHGHRLGGLPTLFWVTLAFLIIAFHLFLFKLVYNEWLRGDTKTYSRYEFKSRAMLLGGLVSGAKFVWDAIEGRPELCLPVAGSMCMPVEARHASCLIRRQLLSGVVAVGESAAF</sequence>
<evidence type="ECO:0000256" key="2">
    <source>
        <dbReference type="ARBA" id="ARBA00022692"/>
    </source>
</evidence>
<evidence type="ECO:0000256" key="1">
    <source>
        <dbReference type="ARBA" id="ARBA00004479"/>
    </source>
</evidence>
<evidence type="ECO:0000256" key="4">
    <source>
        <dbReference type="ARBA" id="ARBA00022989"/>
    </source>
</evidence>
<evidence type="ECO:0000256" key="3">
    <source>
        <dbReference type="ARBA" id="ARBA00022729"/>
    </source>
</evidence>
<dbReference type="PANTHER" id="PTHR31386:SF2">
    <property type="entry name" value="SIMILAR TO RIKEN CDNA 2510039O18"/>
    <property type="match status" value="1"/>
</dbReference>
<evidence type="ECO:0000256" key="5">
    <source>
        <dbReference type="ARBA" id="ARBA00023136"/>
    </source>
</evidence>
<accession>A0A914VT87</accession>
<keyword evidence="8" id="KW-1185">Reference proteome</keyword>
<dbReference type="GO" id="GO:0016020">
    <property type="term" value="C:membrane"/>
    <property type="evidence" value="ECO:0007669"/>
    <property type="project" value="UniProtKB-SubCell"/>
</dbReference>
<organism evidence="8 9">
    <name type="scientific">Plectus sambesii</name>
    <dbReference type="NCBI Taxonomy" id="2011161"/>
    <lineage>
        <taxon>Eukaryota</taxon>
        <taxon>Metazoa</taxon>
        <taxon>Ecdysozoa</taxon>
        <taxon>Nematoda</taxon>
        <taxon>Chromadorea</taxon>
        <taxon>Plectida</taxon>
        <taxon>Plectina</taxon>
        <taxon>Plectoidea</taxon>
        <taxon>Plectidae</taxon>
        <taxon>Plectus</taxon>
    </lineage>
</organism>
<dbReference type="Pfam" id="PF10222">
    <property type="entry name" value="DUF2152"/>
    <property type="match status" value="1"/>
</dbReference>
<dbReference type="Proteomes" id="UP000887566">
    <property type="component" value="Unplaced"/>
</dbReference>
<keyword evidence="6" id="KW-0325">Glycoprotein</keyword>
<proteinExistence type="predicted"/>
<keyword evidence="4 7" id="KW-1133">Transmembrane helix</keyword>
<dbReference type="PANTHER" id="PTHR31386">
    <property type="entry name" value="UNCHARACTERIZED PROTEIN KIAA2013"/>
    <property type="match status" value="1"/>
</dbReference>
<keyword evidence="3" id="KW-0732">Signal</keyword>
<name>A0A914VT87_9BILA</name>
<dbReference type="AlphaFoldDB" id="A0A914VT87"/>
<evidence type="ECO:0000256" key="6">
    <source>
        <dbReference type="ARBA" id="ARBA00023180"/>
    </source>
</evidence>
<feature type="transmembrane region" description="Helical" evidence="7">
    <location>
        <begin position="43"/>
        <end position="62"/>
    </location>
</feature>
<keyword evidence="2 7" id="KW-0812">Transmembrane</keyword>
<protein>
    <submittedName>
        <fullName evidence="9">Transmembrane protein</fullName>
    </submittedName>
</protein>
<evidence type="ECO:0000313" key="8">
    <source>
        <dbReference type="Proteomes" id="UP000887566"/>
    </source>
</evidence>
<dbReference type="WBParaSite" id="PSAMB.scaffold2505size27122.g18088.t1">
    <property type="protein sequence ID" value="PSAMB.scaffold2505size27122.g18088.t1"/>
    <property type="gene ID" value="PSAMB.scaffold2505size27122.g18088"/>
</dbReference>
<comment type="subcellular location">
    <subcellularLocation>
        <location evidence="1">Membrane</location>
        <topology evidence="1">Single-pass type I membrane protein</topology>
    </subcellularLocation>
</comment>
<dbReference type="InterPro" id="IPR018795">
    <property type="entry name" value="K2013-like"/>
</dbReference>
<keyword evidence="5 7" id="KW-0472">Membrane</keyword>